<reference evidence="1" key="1">
    <citation type="submission" date="2021-02" db="EMBL/GenBank/DDBJ databases">
        <authorList>
            <person name="Dougan E. K."/>
            <person name="Rhodes N."/>
            <person name="Thang M."/>
            <person name="Chan C."/>
        </authorList>
    </citation>
    <scope>NUCLEOTIDE SEQUENCE</scope>
</reference>
<proteinExistence type="predicted"/>
<sequence length="64" mass="6941">MGAPPPAYRVQFQGHKAVLADQSSMYHRRAAFLSGGTTWFFNKAELTTSHSIVIATDGSAKDDV</sequence>
<name>A0A812P3W8_9DINO</name>
<keyword evidence="2" id="KW-1185">Reference proteome</keyword>
<comment type="caution">
    <text evidence="1">The sequence shown here is derived from an EMBL/GenBank/DDBJ whole genome shotgun (WGS) entry which is preliminary data.</text>
</comment>
<dbReference type="EMBL" id="CAJNJA010014266">
    <property type="protein sequence ID" value="CAE7338988.1"/>
    <property type="molecule type" value="Genomic_DNA"/>
</dbReference>
<dbReference type="AlphaFoldDB" id="A0A812P3W8"/>
<evidence type="ECO:0000313" key="1">
    <source>
        <dbReference type="EMBL" id="CAE7338988.1"/>
    </source>
</evidence>
<feature type="non-terminal residue" evidence="1">
    <location>
        <position position="1"/>
    </location>
</feature>
<accession>A0A812P3W8</accession>
<evidence type="ECO:0000313" key="2">
    <source>
        <dbReference type="Proteomes" id="UP000601435"/>
    </source>
</evidence>
<protein>
    <submittedName>
        <fullName evidence="1">Uncharacterized protein</fullName>
    </submittedName>
</protein>
<gene>
    <name evidence="1" type="ORF">SNEC2469_LOCUS8701</name>
</gene>
<dbReference type="Proteomes" id="UP000601435">
    <property type="component" value="Unassembled WGS sequence"/>
</dbReference>
<organism evidence="1 2">
    <name type="scientific">Symbiodinium necroappetens</name>
    <dbReference type="NCBI Taxonomy" id="1628268"/>
    <lineage>
        <taxon>Eukaryota</taxon>
        <taxon>Sar</taxon>
        <taxon>Alveolata</taxon>
        <taxon>Dinophyceae</taxon>
        <taxon>Suessiales</taxon>
        <taxon>Symbiodiniaceae</taxon>
        <taxon>Symbiodinium</taxon>
    </lineage>
</organism>